<evidence type="ECO:0000256" key="1">
    <source>
        <dbReference type="SAM" id="MobiDB-lite"/>
    </source>
</evidence>
<evidence type="ECO:0000313" key="2">
    <source>
        <dbReference type="EMBL" id="KAJ1114949.1"/>
    </source>
</evidence>
<feature type="region of interest" description="Disordered" evidence="1">
    <location>
        <begin position="378"/>
        <end position="415"/>
    </location>
</feature>
<protein>
    <submittedName>
        <fullName evidence="2">Uncharacterized protein</fullName>
    </submittedName>
</protein>
<dbReference type="InterPro" id="IPR042566">
    <property type="entry name" value="L1_C"/>
</dbReference>
<proteinExistence type="predicted"/>
<evidence type="ECO:0000313" key="3">
    <source>
        <dbReference type="Proteomes" id="UP001066276"/>
    </source>
</evidence>
<gene>
    <name evidence="2" type="ORF">NDU88_003179</name>
</gene>
<feature type="compositionally biased region" description="Polar residues" evidence="1">
    <location>
        <begin position="393"/>
        <end position="403"/>
    </location>
</feature>
<organism evidence="2 3">
    <name type="scientific">Pleurodeles waltl</name>
    <name type="common">Iberian ribbed newt</name>
    <dbReference type="NCBI Taxonomy" id="8319"/>
    <lineage>
        <taxon>Eukaryota</taxon>
        <taxon>Metazoa</taxon>
        <taxon>Chordata</taxon>
        <taxon>Craniata</taxon>
        <taxon>Vertebrata</taxon>
        <taxon>Euteleostomi</taxon>
        <taxon>Amphibia</taxon>
        <taxon>Batrachia</taxon>
        <taxon>Caudata</taxon>
        <taxon>Salamandroidea</taxon>
        <taxon>Salamandridae</taxon>
        <taxon>Pleurodelinae</taxon>
        <taxon>Pleurodeles</taxon>
    </lineage>
</organism>
<feature type="region of interest" description="Disordered" evidence="1">
    <location>
        <begin position="218"/>
        <end position="268"/>
    </location>
</feature>
<dbReference type="EMBL" id="JANPWB010000012">
    <property type="protein sequence ID" value="KAJ1114949.1"/>
    <property type="molecule type" value="Genomic_DNA"/>
</dbReference>
<keyword evidence="3" id="KW-1185">Reference proteome</keyword>
<dbReference type="Gene3D" id="3.30.250.20">
    <property type="entry name" value="L1 transposable element, C-terminal domain"/>
    <property type="match status" value="1"/>
</dbReference>
<reference evidence="2" key="1">
    <citation type="journal article" date="2022" name="bioRxiv">
        <title>Sequencing and chromosome-scale assembly of the giantPleurodeles waltlgenome.</title>
        <authorList>
            <person name="Brown T."/>
            <person name="Elewa A."/>
            <person name="Iarovenko S."/>
            <person name="Subramanian E."/>
            <person name="Araus A.J."/>
            <person name="Petzold A."/>
            <person name="Susuki M."/>
            <person name="Suzuki K.-i.T."/>
            <person name="Hayashi T."/>
            <person name="Toyoda A."/>
            <person name="Oliveira C."/>
            <person name="Osipova E."/>
            <person name="Leigh N.D."/>
            <person name="Simon A."/>
            <person name="Yun M.H."/>
        </authorList>
    </citation>
    <scope>NUCLEOTIDE SEQUENCE</scope>
    <source>
        <strain evidence="2">20211129_DDA</strain>
        <tissue evidence="2">Liver</tissue>
    </source>
</reference>
<comment type="caution">
    <text evidence="2">The sequence shown here is derived from an EMBL/GenBank/DDBJ whole genome shotgun (WGS) entry which is preliminary data.</text>
</comment>
<name>A0AAV7NJX6_PLEWA</name>
<dbReference type="Proteomes" id="UP001066276">
    <property type="component" value="Chromosome 8"/>
</dbReference>
<dbReference type="AlphaFoldDB" id="A0AAV7NJX6"/>
<sequence>MLATWVLQLLIPNDHQQEVYCCFCSLRKAKASSLRHPAFPYGAVTPLTWPCDSLLNVPIAAGIYQHSPFWSCLWQRRLEQDGLRPDLTQRLCIFTREQKVRSGQQSADHHCVDAPRLPLLCLCPLFTSSCMSLEPLWACITLLGYTFLIRKAFTRGRGPIRNEDGRLTPELHVVLGAKGQPGPSGGGQECLQLTGGFLKHQRFECLWYSDQNDCGKDHSVPGETGSTLGEESRTPRPASIGPVGGLPAPPKLQPESTQSGPERHDGTSRPRLIIACLQRHSQTRQVLQATRTHGPFQIDKFEVRITADYSKDTTERRKAFLSTRPRLRHLAIKCDLFDPARMWIAKNGVSRDFYNPEDLRLFLDSFQIQIKESVTPNWSQDTMEDDGHIPSSGLENQARTGTIQIPVPEAENWKD</sequence>
<accession>A0AAV7NJX6</accession>